<name>A0ABU9I1M3_9FLAO</name>
<dbReference type="PROSITE" id="PS51257">
    <property type="entry name" value="PROKAR_LIPOPROTEIN"/>
    <property type="match status" value="1"/>
</dbReference>
<dbReference type="EMBL" id="JBBYHR010000010">
    <property type="protein sequence ID" value="MEL1245828.1"/>
    <property type="molecule type" value="Genomic_DNA"/>
</dbReference>
<feature type="signal peptide" evidence="1">
    <location>
        <begin position="1"/>
        <end position="20"/>
    </location>
</feature>
<gene>
    <name evidence="2" type="ORF">AAEO56_16260</name>
</gene>
<comment type="caution">
    <text evidence="2">The sequence shown here is derived from an EMBL/GenBank/DDBJ whole genome shotgun (WGS) entry which is preliminary data.</text>
</comment>
<sequence>MKHKLLSLLLLFVLASCSSDDDKANATGDGSYFEINVNGETVSLPWSTFSANENCEYIYAGVMDVPESFGTQFRMEFELSKSGHIKKVRFYDFSDDNRHYETVDFAPAETFSITNFNYNAANRQLYFEFEGDLFEMGIPGNKKYISGKMQYNDTNSITCGFFPHQLTVDNGAMHFTNTVTSTSADGVIYSFYSDHGYVMRIQSDTAIENRETGSYAFTAGSNFRILLYKYIGALKLTPTANINPSDWQAYNCTGTITVDSHNLQPFPHTTGTFTLRATDAGGNVVFDNLTGSFEM</sequence>
<dbReference type="Proteomes" id="UP001464555">
    <property type="component" value="Unassembled WGS sequence"/>
</dbReference>
<dbReference type="RefSeq" id="WP_341698125.1">
    <property type="nucleotide sequence ID" value="NZ_JBBYHR010000010.1"/>
</dbReference>
<evidence type="ECO:0000313" key="3">
    <source>
        <dbReference type="Proteomes" id="UP001464555"/>
    </source>
</evidence>
<proteinExistence type="predicted"/>
<feature type="chain" id="PRO_5046750433" description="Lipocalin-like domain-containing protein" evidence="1">
    <location>
        <begin position="21"/>
        <end position="295"/>
    </location>
</feature>
<accession>A0ABU9I1M3</accession>
<evidence type="ECO:0000313" key="2">
    <source>
        <dbReference type="EMBL" id="MEL1245828.1"/>
    </source>
</evidence>
<evidence type="ECO:0000256" key="1">
    <source>
        <dbReference type="SAM" id="SignalP"/>
    </source>
</evidence>
<protein>
    <recommendedName>
        <fullName evidence="4">Lipocalin-like domain-containing protein</fullName>
    </recommendedName>
</protein>
<keyword evidence="3" id="KW-1185">Reference proteome</keyword>
<reference evidence="2 3" key="1">
    <citation type="submission" date="2024-04" db="EMBL/GenBank/DDBJ databases">
        <title>Flavobacterium sp. DGU11 16S ribosomal RNA gene Genome sequencing and assembly.</title>
        <authorList>
            <person name="Park S."/>
        </authorList>
    </citation>
    <scope>NUCLEOTIDE SEQUENCE [LARGE SCALE GENOMIC DNA]</scope>
    <source>
        <strain evidence="2 3">DGU11</strain>
    </source>
</reference>
<organism evidence="2 3">
    <name type="scientific">Flavobacterium arundinis</name>
    <dbReference type="NCBI Taxonomy" id="3139143"/>
    <lineage>
        <taxon>Bacteria</taxon>
        <taxon>Pseudomonadati</taxon>
        <taxon>Bacteroidota</taxon>
        <taxon>Flavobacteriia</taxon>
        <taxon>Flavobacteriales</taxon>
        <taxon>Flavobacteriaceae</taxon>
        <taxon>Flavobacterium</taxon>
    </lineage>
</organism>
<evidence type="ECO:0008006" key="4">
    <source>
        <dbReference type="Google" id="ProtNLM"/>
    </source>
</evidence>
<keyword evidence="1" id="KW-0732">Signal</keyword>